<dbReference type="InterPro" id="IPR036523">
    <property type="entry name" value="SurE-like_sf"/>
</dbReference>
<keyword evidence="2" id="KW-0732">Signal</keyword>
<dbReference type="PANTHER" id="PTHR42103">
    <property type="entry name" value="ALPHA/BETA-HYDROLASES SUPERFAMILY PROTEIN"/>
    <property type="match status" value="1"/>
</dbReference>
<dbReference type="PANTHER" id="PTHR42103:SF2">
    <property type="entry name" value="AB HYDROLASE-1 DOMAIN-CONTAINING PROTEIN"/>
    <property type="match status" value="1"/>
</dbReference>
<accession>F0XIR7</accession>
<proteinExistence type="predicted"/>
<dbReference type="InterPro" id="IPR029058">
    <property type="entry name" value="AB_hydrolase_fold"/>
</dbReference>
<dbReference type="SUPFAM" id="SSF64167">
    <property type="entry name" value="SurE-like"/>
    <property type="match status" value="1"/>
</dbReference>
<evidence type="ECO:0000259" key="3">
    <source>
        <dbReference type="Pfam" id="PF01975"/>
    </source>
</evidence>
<dbReference type="InParanoid" id="F0XIR7"/>
<evidence type="ECO:0000256" key="1">
    <source>
        <dbReference type="SAM" id="MobiDB-lite"/>
    </source>
</evidence>
<dbReference type="OrthoDB" id="4018688at2759"/>
<feature type="region of interest" description="Disordered" evidence="1">
    <location>
        <begin position="957"/>
        <end position="985"/>
    </location>
</feature>
<feature type="region of interest" description="Disordered" evidence="1">
    <location>
        <begin position="407"/>
        <end position="427"/>
    </location>
</feature>
<evidence type="ECO:0000313" key="4">
    <source>
        <dbReference type="EMBL" id="EFX02272.1"/>
    </source>
</evidence>
<dbReference type="HOGENOM" id="CLU_302684_0_0_1"/>
<organism evidence="5">
    <name type="scientific">Grosmannia clavigera (strain kw1407 / UAMH 11150)</name>
    <name type="common">Blue stain fungus</name>
    <name type="synonym">Graphiocladiella clavigera</name>
    <dbReference type="NCBI Taxonomy" id="655863"/>
    <lineage>
        <taxon>Eukaryota</taxon>
        <taxon>Fungi</taxon>
        <taxon>Dikarya</taxon>
        <taxon>Ascomycota</taxon>
        <taxon>Pezizomycotina</taxon>
        <taxon>Sordariomycetes</taxon>
        <taxon>Sordariomycetidae</taxon>
        <taxon>Ophiostomatales</taxon>
        <taxon>Ophiostomataceae</taxon>
        <taxon>Leptographium</taxon>
    </lineage>
</organism>
<dbReference type="SUPFAM" id="SSF53474">
    <property type="entry name" value="alpha/beta-Hydrolases"/>
    <property type="match status" value="1"/>
</dbReference>
<dbReference type="GeneID" id="25975298"/>
<name>F0XIR7_GROCL</name>
<protein>
    <submittedName>
        <fullName evidence="4">Acid phosphatase</fullName>
    </submittedName>
</protein>
<dbReference type="InterPro" id="IPR002828">
    <property type="entry name" value="SurE-like_Pase/nucleotidase"/>
</dbReference>
<dbReference type="AlphaFoldDB" id="F0XIR7"/>
<dbReference type="eggNOG" id="ENOG502RXIE">
    <property type="taxonomic scope" value="Eukaryota"/>
</dbReference>
<feature type="signal peptide" evidence="2">
    <location>
        <begin position="1"/>
        <end position="19"/>
    </location>
</feature>
<sequence>MQRKPVFTAMAVFLSAVQGLNILITNDDGFGSANIRAMYKAVKDLGHDAYIVASSSDMSGQGGRSAYTTEANLTADSEWGIVKAGAPSIGQDPKDSHIWYYNGTPAAQVFVALDHVLPLFGSFSKPDLVLAGPNVGLNLGPFLYTLSGTMGATYAAVDRGIPAISFSAAYSRQTPYYWTNTSTLAGLQDPATIAGRLAAALAQAFIDKAAGGRILPVGYGINVNLPYITSFSNDSCVNPPFVLTRMSGGADVDKAVYNATTGLFHYGDLDEAGSGVNACINGDCSLPGETDVVSGHGACQASVSVFTVDYDAPYTASRSNATIGNPYALVPGIVQLQNASRLVGGLGANATVRGVSGSPSTTVGSSPRASTSAVISSASDIRLSVAMLLGFLVAALMHMTSKMAEAQGSQSDNSSPALANCTDKQQKGTSIPIAADAGWSPSRPHPVSVSFHGAYSRVPGARVASAVQTTDDEEGRTNGGTAKRRSGRYGPVQIWSWSPDRLSVVCGRPPATAMLPDPSLTVTLPSLHDGTVLDCRVYLPPATLLKAQTVETTKSVDARWRGHAAVVAHPYAPMGGSYNDGIVRMVADTLLQRPAQPFVVATFNFRGAGRRPSGHTSWTARAETGDYMTVAGFLYYFVHHLDPYGDGGLSGGSTHRPPVFLFAGYSYGAIVTRLLPPMADVLALLARPDIDSPAAEVRRRAARWAAMQNADFAEHRSALVAAAERGADSPQKKLVRRARLSMGIRVGGSEDNNNNNNNSNNNNSSSSNSPRRCSQEVARTVNTALMGTSKLRTPAVPVARGSNSSSRPSAEGPVTAVADIREEGDRDEDDEIDTSRLSALPNLPVFRPSYLLVSFPAGLVTSLATVFTFPPSEGPTLPPSEAKLADHPTLAVYGDADRFVSMRHMHHWTARMTTASTTTAGKTPGFRALEVAAAGHFWSEGRSLYDLRDAVSRFADELVAGPPAGTDGDDDDREKRKGGNSTSVA</sequence>
<evidence type="ECO:0000313" key="5">
    <source>
        <dbReference type="Proteomes" id="UP000007796"/>
    </source>
</evidence>
<reference evidence="4 5" key="1">
    <citation type="journal article" date="2011" name="Proc. Natl. Acad. Sci. U.S.A.">
        <title>Genome and transcriptome analyses of the mountain pine beetle-fungal symbiont Grosmannia clavigera, a lodgepole pine pathogen.</title>
        <authorList>
            <person name="DiGuistini S."/>
            <person name="Wang Y."/>
            <person name="Liao N.Y."/>
            <person name="Taylor G."/>
            <person name="Tanguay P."/>
            <person name="Feau N."/>
            <person name="Henrissat B."/>
            <person name="Chan S.K."/>
            <person name="Hesse-Orce U."/>
            <person name="Alamouti S.M."/>
            <person name="Tsui C.K.M."/>
            <person name="Docking R.T."/>
            <person name="Levasseur A."/>
            <person name="Haridas S."/>
            <person name="Robertson G."/>
            <person name="Birol I."/>
            <person name="Holt R.A."/>
            <person name="Marra M.A."/>
            <person name="Hamelin R.C."/>
            <person name="Hirst M."/>
            <person name="Jones S.J.M."/>
            <person name="Bohlmann J."/>
            <person name="Breuil C."/>
        </authorList>
    </citation>
    <scope>NUCLEOTIDE SEQUENCE [LARGE SCALE GENOMIC DNA]</scope>
    <source>
        <strain evidence="5">kw1407 / UAMH 11150</strain>
    </source>
</reference>
<feature type="region of interest" description="Disordered" evidence="1">
    <location>
        <begin position="462"/>
        <end position="487"/>
    </location>
</feature>
<feature type="region of interest" description="Disordered" evidence="1">
    <location>
        <begin position="745"/>
        <end position="832"/>
    </location>
</feature>
<gene>
    <name evidence="4" type="ORF">CMQ_2321</name>
</gene>
<dbReference type="RefSeq" id="XP_014171754.1">
    <property type="nucleotide sequence ID" value="XM_014316279.1"/>
</dbReference>
<evidence type="ECO:0000256" key="2">
    <source>
        <dbReference type="SAM" id="SignalP"/>
    </source>
</evidence>
<feature type="compositionally biased region" description="Polar residues" evidence="1">
    <location>
        <begin position="407"/>
        <end position="417"/>
    </location>
</feature>
<keyword evidence="5" id="KW-1185">Reference proteome</keyword>
<dbReference type="Gene3D" id="3.40.50.1820">
    <property type="entry name" value="alpha/beta hydrolase"/>
    <property type="match status" value="2"/>
</dbReference>
<dbReference type="Pfam" id="PF01975">
    <property type="entry name" value="SurE"/>
    <property type="match status" value="1"/>
</dbReference>
<feature type="domain" description="Survival protein SurE-like phosphatase/nucleotidase" evidence="3">
    <location>
        <begin position="22"/>
        <end position="228"/>
    </location>
</feature>
<feature type="chain" id="PRO_5003260705" evidence="2">
    <location>
        <begin position="20"/>
        <end position="985"/>
    </location>
</feature>
<dbReference type="EMBL" id="GL629782">
    <property type="protein sequence ID" value="EFX02272.1"/>
    <property type="molecule type" value="Genomic_DNA"/>
</dbReference>
<dbReference type="Proteomes" id="UP000007796">
    <property type="component" value="Unassembled WGS sequence"/>
</dbReference>
<dbReference type="Gene3D" id="3.40.1210.10">
    <property type="entry name" value="Survival protein SurE-like phosphatase/nucleotidase"/>
    <property type="match status" value="1"/>
</dbReference>
<feature type="compositionally biased region" description="Low complexity" evidence="1">
    <location>
        <begin position="752"/>
        <end position="769"/>
    </location>
</feature>
<dbReference type="GO" id="GO:0016787">
    <property type="term" value="F:hydrolase activity"/>
    <property type="evidence" value="ECO:0007669"/>
    <property type="project" value="InterPro"/>
</dbReference>
<dbReference type="STRING" id="655863.F0XIR7"/>